<dbReference type="InterPro" id="IPR048280">
    <property type="entry name" value="COX6B-like"/>
</dbReference>
<keyword evidence="6" id="KW-1185">Reference proteome</keyword>
<dbReference type="RefSeq" id="XP_032152024.1">
    <property type="nucleotide sequence ID" value="XM_032296133.1"/>
</dbReference>
<keyword evidence="3" id="KW-1015">Disulfide bond</keyword>
<dbReference type="PROSITE" id="PS51808">
    <property type="entry name" value="CHCH"/>
    <property type="match status" value="1"/>
</dbReference>
<dbReference type="InterPro" id="IPR051040">
    <property type="entry name" value="COX23"/>
</dbReference>
<accession>A0A6J3JCY7</accession>
<name>A0A6J3JCY7_SAPAP</name>
<dbReference type="AlphaFoldDB" id="A0A6J3JCY7"/>
<dbReference type="PANTHER" id="PTHR46811:SF1">
    <property type="entry name" value="COILED-COIL-HELIX-COILED-COIL-HELIX DOMAIN-CONTAINING PROTEIN 7"/>
    <property type="match status" value="1"/>
</dbReference>
<evidence type="ECO:0000256" key="2">
    <source>
        <dbReference type="ARBA" id="ARBA00023128"/>
    </source>
</evidence>
<evidence type="ECO:0000256" key="5">
    <source>
        <dbReference type="ARBA" id="ARBA00039509"/>
    </source>
</evidence>
<dbReference type="CTD" id="79145"/>
<evidence type="ECO:0000313" key="6">
    <source>
        <dbReference type="Proteomes" id="UP000504640"/>
    </source>
</evidence>
<evidence type="ECO:0000313" key="7">
    <source>
        <dbReference type="RefSeq" id="XP_032152024.1"/>
    </source>
</evidence>
<dbReference type="GO" id="GO:0033108">
    <property type="term" value="P:mitochondrial respiratory chain complex assembly"/>
    <property type="evidence" value="ECO:0007669"/>
    <property type="project" value="TreeGrafter"/>
</dbReference>
<protein>
    <recommendedName>
        <fullName evidence="5">Coiled-coil-helix-coiled-coil-helix domain-containing protein 7</fullName>
    </recommendedName>
</protein>
<dbReference type="GeneID" id="116563492"/>
<proteinExistence type="inferred from homology"/>
<dbReference type="Proteomes" id="UP000504640">
    <property type="component" value="Unplaced"/>
</dbReference>
<dbReference type="SUPFAM" id="SSF47072">
    <property type="entry name" value="Cysteine alpha-hairpin motif"/>
    <property type="match status" value="1"/>
</dbReference>
<comment type="subcellular location">
    <subcellularLocation>
        <location evidence="1">Mitochondrion intermembrane space</location>
    </subcellularLocation>
</comment>
<evidence type="ECO:0000256" key="1">
    <source>
        <dbReference type="ARBA" id="ARBA00004569"/>
    </source>
</evidence>
<sequence>MAIQRKNTFKFLFTKYRGYMKFLTKRSLCQNQNFSEKTIRIPLEMPRLRDPDINPCMLESDASIRCLDANNYDKDKCSTYFLKYKSCRKFWHSIMIQRRHNGVKPFMPTAAERDEILGEMGKMPY</sequence>
<evidence type="ECO:0000256" key="3">
    <source>
        <dbReference type="ARBA" id="ARBA00023157"/>
    </source>
</evidence>
<organism evidence="6 7">
    <name type="scientific">Sapajus apella</name>
    <name type="common">Brown-capped capuchin</name>
    <name type="synonym">Cebus apella</name>
    <dbReference type="NCBI Taxonomy" id="9515"/>
    <lineage>
        <taxon>Eukaryota</taxon>
        <taxon>Metazoa</taxon>
        <taxon>Chordata</taxon>
        <taxon>Craniata</taxon>
        <taxon>Vertebrata</taxon>
        <taxon>Euteleostomi</taxon>
        <taxon>Mammalia</taxon>
        <taxon>Eutheria</taxon>
        <taxon>Euarchontoglires</taxon>
        <taxon>Primates</taxon>
        <taxon>Haplorrhini</taxon>
        <taxon>Platyrrhini</taxon>
        <taxon>Cebidae</taxon>
        <taxon>Cebinae</taxon>
        <taxon>Sapajus</taxon>
    </lineage>
</organism>
<dbReference type="GO" id="GO:0005758">
    <property type="term" value="C:mitochondrial intermembrane space"/>
    <property type="evidence" value="ECO:0007669"/>
    <property type="project" value="UniProtKB-SubCell"/>
</dbReference>
<gene>
    <name evidence="7" type="primary">CHCHD7</name>
</gene>
<dbReference type="Pfam" id="PF02297">
    <property type="entry name" value="COX6B"/>
    <property type="match status" value="1"/>
</dbReference>
<comment type="similarity">
    <text evidence="4">Belongs to the CHCHD7 family.</text>
</comment>
<keyword evidence="2" id="KW-0496">Mitochondrion</keyword>
<evidence type="ECO:0000256" key="4">
    <source>
        <dbReference type="ARBA" id="ARBA00038205"/>
    </source>
</evidence>
<dbReference type="InterPro" id="IPR009069">
    <property type="entry name" value="Cys_alpha_HP_mot_SF"/>
</dbReference>
<dbReference type="PANTHER" id="PTHR46811">
    <property type="entry name" value="COILED-COIL-HELIX-COILED-COIL-HELIX DOMAIN-CONTAINING PROTEIN 7"/>
    <property type="match status" value="1"/>
</dbReference>
<reference evidence="7" key="1">
    <citation type="submission" date="2025-08" db="UniProtKB">
        <authorList>
            <consortium name="RefSeq"/>
        </authorList>
    </citation>
    <scope>IDENTIFICATION</scope>
    <source>
        <tissue evidence="7">Blood</tissue>
    </source>
</reference>